<evidence type="ECO:0000256" key="1">
    <source>
        <dbReference type="SAM" id="MobiDB-lite"/>
    </source>
</evidence>
<evidence type="ECO:0000313" key="3">
    <source>
        <dbReference type="EMBL" id="ASC69389.1"/>
    </source>
</evidence>
<dbReference type="GO" id="GO:0008745">
    <property type="term" value="F:N-acetylmuramoyl-L-alanine amidase activity"/>
    <property type="evidence" value="ECO:0007669"/>
    <property type="project" value="UniProtKB-EC"/>
</dbReference>
<feature type="domain" description="Peptidoglycan binding-like" evidence="2">
    <location>
        <begin position="63"/>
        <end position="119"/>
    </location>
</feature>
<gene>
    <name evidence="3" type="primary">cwlM</name>
    <name evidence="3" type="ORF">XM38_003160</name>
</gene>
<name>A0A1Z3HGE4_9CYAN</name>
<feature type="domain" description="Peptidoglycan binding-like" evidence="2">
    <location>
        <begin position="211"/>
        <end position="266"/>
    </location>
</feature>
<protein>
    <submittedName>
        <fullName evidence="3">N-acetylmuramoyl-L-alanine amidase CwlM</fullName>
        <ecNumber evidence="3">3.5.1.28</ecNumber>
    </submittedName>
</protein>
<dbReference type="Proteomes" id="UP000191901">
    <property type="component" value="Chromosome"/>
</dbReference>
<dbReference type="PANTHER" id="PTHR41533">
    <property type="entry name" value="L,D-TRANSPEPTIDASE HI_1667-RELATED"/>
    <property type="match status" value="1"/>
</dbReference>
<keyword evidence="3" id="KW-0378">Hydrolase</keyword>
<evidence type="ECO:0000313" key="4">
    <source>
        <dbReference type="Proteomes" id="UP000191901"/>
    </source>
</evidence>
<proteinExistence type="predicted"/>
<reference evidence="3 4" key="1">
    <citation type="journal article" date="2016" name="Biochim. Biophys. Acta">
        <title>Characterization of red-shifted phycobilisomes isolated from the chlorophyll f-containing cyanobacterium Halomicronema hongdechloris.</title>
        <authorList>
            <person name="Li Y."/>
            <person name="Lin Y."/>
            <person name="Garvey C.J."/>
            <person name="Birch D."/>
            <person name="Corkery R.W."/>
            <person name="Loughlin P.C."/>
            <person name="Scheer H."/>
            <person name="Willows R.D."/>
            <person name="Chen M."/>
        </authorList>
    </citation>
    <scope>NUCLEOTIDE SEQUENCE [LARGE SCALE GENOMIC DNA]</scope>
    <source>
        <strain evidence="3 4">C2206</strain>
    </source>
</reference>
<dbReference type="InterPro" id="IPR036366">
    <property type="entry name" value="PGBDSf"/>
</dbReference>
<dbReference type="EC" id="3.5.1.28" evidence="3"/>
<dbReference type="Gene3D" id="1.10.101.10">
    <property type="entry name" value="PGBD-like superfamily/PGBD"/>
    <property type="match status" value="2"/>
</dbReference>
<dbReference type="EMBL" id="CP021983">
    <property type="protein sequence ID" value="ASC69389.1"/>
    <property type="molecule type" value="Genomic_DNA"/>
</dbReference>
<evidence type="ECO:0000259" key="2">
    <source>
        <dbReference type="Pfam" id="PF01471"/>
    </source>
</evidence>
<feature type="compositionally biased region" description="Low complexity" evidence="1">
    <location>
        <begin position="129"/>
        <end position="172"/>
    </location>
</feature>
<dbReference type="SUPFAM" id="SSF47090">
    <property type="entry name" value="PGBD-like"/>
    <property type="match status" value="2"/>
</dbReference>
<dbReference type="PANTHER" id="PTHR41533:SF1">
    <property type="entry name" value="L,D-TRANSPEPTIDASE YCBB-RELATED"/>
    <property type="match status" value="1"/>
</dbReference>
<accession>A0A1Z3HGE4</accession>
<dbReference type="KEGG" id="hhg:XM38_003160"/>
<organism evidence="3 4">
    <name type="scientific">Halomicronema hongdechloris C2206</name>
    <dbReference type="NCBI Taxonomy" id="1641165"/>
    <lineage>
        <taxon>Bacteria</taxon>
        <taxon>Bacillati</taxon>
        <taxon>Cyanobacteriota</taxon>
        <taxon>Cyanophyceae</taxon>
        <taxon>Nodosilineales</taxon>
        <taxon>Nodosilineaceae</taxon>
        <taxon>Halomicronema</taxon>
    </lineage>
</organism>
<dbReference type="STRING" id="1641165.XM38_15395"/>
<dbReference type="AlphaFoldDB" id="A0A1Z3HGE4"/>
<dbReference type="Pfam" id="PF01471">
    <property type="entry name" value="PG_binding_1"/>
    <property type="match status" value="2"/>
</dbReference>
<dbReference type="InterPro" id="IPR052905">
    <property type="entry name" value="LD-transpeptidase_YkuD-like"/>
</dbReference>
<dbReference type="InterPro" id="IPR036365">
    <property type="entry name" value="PGBD-like_sf"/>
</dbReference>
<keyword evidence="4" id="KW-1185">Reference proteome</keyword>
<sequence length="269" mass="27814">MLLATLVGVAGGDLFTAQASQAIEMAPAGSVTGEPQLTALGQNKDLSLRLARITRPTLQLGSTGETVQELQTVLLFLGYYSGPVDGQYLDATEEAVRQFQAAAGLNPDGVVGPATWNQLFPSPPRQANPPSTTTSASTVPETSSVTPVAPAEATNPTAASEASSTAAEPTVAQTTSEDSEEVAEPAGSEKPPESSGQGPVELPVLRSGLAGPAVARLQERLRVLGVYAGVIDGIFGRQTEAAVRQIQRRYQLQVDGIVGPATWQALLAN</sequence>
<dbReference type="InterPro" id="IPR002477">
    <property type="entry name" value="Peptidoglycan-bd-like"/>
</dbReference>
<feature type="region of interest" description="Disordered" evidence="1">
    <location>
        <begin position="114"/>
        <end position="204"/>
    </location>
</feature>